<dbReference type="EMBL" id="ASPP01009886">
    <property type="protein sequence ID" value="ETO23509.1"/>
    <property type="molecule type" value="Genomic_DNA"/>
</dbReference>
<protein>
    <submittedName>
        <fullName evidence="2">Uncharacterized protein</fullName>
    </submittedName>
</protein>
<proteinExistence type="predicted"/>
<feature type="non-terminal residue" evidence="2">
    <location>
        <position position="1"/>
    </location>
</feature>
<feature type="transmembrane region" description="Helical" evidence="1">
    <location>
        <begin position="206"/>
        <end position="224"/>
    </location>
</feature>
<sequence length="296" mass="34566">VKDTNTSTSADTDTVMAEDEYEIDGACIYLWNAANWKIHDWFIDATTSNALSQLDLSVANPFTTGEVQDTTRASSKCPWDEKQKKIIPIYVYIVKISHIIQHFAIDTKQSDLLLGRLYFNREQTDHLHELQILELARDCVDYANVTFATWCDLSRKKSPFVDYPKMLSISLKQEPKKVYKELLSAVHQFCCFFFFLKKIKNKIKNFVIALQNAMLVLVFDVFHYQPKHNSFNDWKWYQPWLWDPVTADMIHNLQVGNFSTTSHFGYLILLYSFIDSKTKQKLKTTEFAVFLLLLLL</sequence>
<feature type="transmembrane region" description="Helical" evidence="1">
    <location>
        <begin position="255"/>
        <end position="274"/>
    </location>
</feature>
<organism evidence="2 3">
    <name type="scientific">Reticulomyxa filosa</name>
    <dbReference type="NCBI Taxonomy" id="46433"/>
    <lineage>
        <taxon>Eukaryota</taxon>
        <taxon>Sar</taxon>
        <taxon>Rhizaria</taxon>
        <taxon>Retaria</taxon>
        <taxon>Foraminifera</taxon>
        <taxon>Monothalamids</taxon>
        <taxon>Reticulomyxidae</taxon>
        <taxon>Reticulomyxa</taxon>
    </lineage>
</organism>
<dbReference type="AlphaFoldDB" id="X6NCL9"/>
<keyword evidence="3" id="KW-1185">Reference proteome</keyword>
<accession>X6NCL9</accession>
<evidence type="ECO:0000256" key="1">
    <source>
        <dbReference type="SAM" id="Phobius"/>
    </source>
</evidence>
<name>X6NCL9_RETFI</name>
<dbReference type="Proteomes" id="UP000023152">
    <property type="component" value="Unassembled WGS sequence"/>
</dbReference>
<gene>
    <name evidence="2" type="ORF">RFI_13670</name>
</gene>
<evidence type="ECO:0000313" key="3">
    <source>
        <dbReference type="Proteomes" id="UP000023152"/>
    </source>
</evidence>
<comment type="caution">
    <text evidence="2">The sequence shown here is derived from an EMBL/GenBank/DDBJ whole genome shotgun (WGS) entry which is preliminary data.</text>
</comment>
<reference evidence="2 3" key="1">
    <citation type="journal article" date="2013" name="Curr. Biol.">
        <title>The Genome of the Foraminiferan Reticulomyxa filosa.</title>
        <authorList>
            <person name="Glockner G."/>
            <person name="Hulsmann N."/>
            <person name="Schleicher M."/>
            <person name="Noegel A.A."/>
            <person name="Eichinger L."/>
            <person name="Gallinger C."/>
            <person name="Pawlowski J."/>
            <person name="Sierra R."/>
            <person name="Euteneuer U."/>
            <person name="Pillet L."/>
            <person name="Moustafa A."/>
            <person name="Platzer M."/>
            <person name="Groth M."/>
            <person name="Szafranski K."/>
            <person name="Schliwa M."/>
        </authorList>
    </citation>
    <scope>NUCLEOTIDE SEQUENCE [LARGE SCALE GENOMIC DNA]</scope>
</reference>
<keyword evidence="1" id="KW-1133">Transmembrane helix</keyword>
<keyword evidence="1" id="KW-0812">Transmembrane</keyword>
<evidence type="ECO:0000313" key="2">
    <source>
        <dbReference type="EMBL" id="ETO23509.1"/>
    </source>
</evidence>
<keyword evidence="1" id="KW-0472">Membrane</keyword>